<dbReference type="SMART" id="SM00450">
    <property type="entry name" value="RHOD"/>
    <property type="match status" value="1"/>
</dbReference>
<keyword evidence="4" id="KW-1185">Reference proteome</keyword>
<comment type="caution">
    <text evidence="3">The sequence shown here is derived from an EMBL/GenBank/DDBJ whole genome shotgun (WGS) entry which is preliminary data.</text>
</comment>
<dbReference type="InterPro" id="IPR001307">
    <property type="entry name" value="Thiosulphate_STrfase_CS"/>
</dbReference>
<dbReference type="EMBL" id="WUBI01000001">
    <property type="protein sequence ID" value="MWV44240.1"/>
    <property type="molecule type" value="Genomic_DNA"/>
</dbReference>
<dbReference type="GO" id="GO:0004792">
    <property type="term" value="F:thiosulfate-cyanide sulfurtransferase activity"/>
    <property type="evidence" value="ECO:0007669"/>
    <property type="project" value="InterPro"/>
</dbReference>
<dbReference type="PANTHER" id="PTHR43031:SF18">
    <property type="entry name" value="RHODANESE-RELATED SULFURTRANSFERASES"/>
    <property type="match status" value="1"/>
</dbReference>
<dbReference type="InterPro" id="IPR050229">
    <property type="entry name" value="GlpE_sulfurtransferase"/>
</dbReference>
<protein>
    <submittedName>
        <fullName evidence="3">Rhodanese-like domain-containing protein</fullName>
    </submittedName>
</protein>
<dbReference type="InterPro" id="IPR036873">
    <property type="entry name" value="Rhodanese-like_dom_sf"/>
</dbReference>
<evidence type="ECO:0000259" key="2">
    <source>
        <dbReference type="PROSITE" id="PS50206"/>
    </source>
</evidence>
<dbReference type="SUPFAM" id="SSF52821">
    <property type="entry name" value="Rhodanese/Cell cycle control phosphatase"/>
    <property type="match status" value="1"/>
</dbReference>
<dbReference type="Gene3D" id="3.40.250.10">
    <property type="entry name" value="Rhodanese-like domain"/>
    <property type="match status" value="1"/>
</dbReference>
<evidence type="ECO:0000313" key="4">
    <source>
        <dbReference type="Proteomes" id="UP000460318"/>
    </source>
</evidence>
<sequence>MNSSTIIYIVLALFVIWMLYRMFAPVKGLVQLRDEPFRKKLDESRHKRLIDVREAHEFKSGHIPGAINIPLSQIGSRASEISKGDDVFLYCQSGMRSKQAAKILLKSGYPEVNNLMGGISSWTGKRIR</sequence>
<dbReference type="PROSITE" id="PS00380">
    <property type="entry name" value="RHODANESE_1"/>
    <property type="match status" value="1"/>
</dbReference>
<dbReference type="AlphaFoldDB" id="A0A7X3LHI0"/>
<dbReference type="RefSeq" id="WP_160497674.1">
    <property type="nucleotide sequence ID" value="NZ_WUBI01000001.1"/>
</dbReference>
<dbReference type="PANTHER" id="PTHR43031">
    <property type="entry name" value="FAD-DEPENDENT OXIDOREDUCTASE"/>
    <property type="match status" value="1"/>
</dbReference>
<evidence type="ECO:0000313" key="3">
    <source>
        <dbReference type="EMBL" id="MWV44240.1"/>
    </source>
</evidence>
<keyword evidence="1" id="KW-1133">Transmembrane helix</keyword>
<gene>
    <name evidence="3" type="ORF">GRF59_11410</name>
</gene>
<accession>A0A7X3LHI0</accession>
<dbReference type="CDD" id="cd00158">
    <property type="entry name" value="RHOD"/>
    <property type="match status" value="1"/>
</dbReference>
<evidence type="ECO:0000256" key="1">
    <source>
        <dbReference type="SAM" id="Phobius"/>
    </source>
</evidence>
<dbReference type="Pfam" id="PF00581">
    <property type="entry name" value="Rhodanese"/>
    <property type="match status" value="1"/>
</dbReference>
<name>A0A7X3LHI0_9BACL</name>
<keyword evidence="1" id="KW-0812">Transmembrane</keyword>
<feature type="domain" description="Rhodanese" evidence="2">
    <location>
        <begin position="43"/>
        <end position="124"/>
    </location>
</feature>
<dbReference type="InterPro" id="IPR001763">
    <property type="entry name" value="Rhodanese-like_dom"/>
</dbReference>
<dbReference type="PROSITE" id="PS50206">
    <property type="entry name" value="RHODANESE_3"/>
    <property type="match status" value="1"/>
</dbReference>
<feature type="transmembrane region" description="Helical" evidence="1">
    <location>
        <begin position="6"/>
        <end position="23"/>
    </location>
</feature>
<proteinExistence type="predicted"/>
<dbReference type="Proteomes" id="UP000460318">
    <property type="component" value="Unassembled WGS sequence"/>
</dbReference>
<reference evidence="3 4" key="1">
    <citation type="submission" date="2019-12" db="EMBL/GenBank/DDBJ databases">
        <title>Paenibacillus sp. nov., an endophytic bacterium isolated from the stem of Dendrobium.</title>
        <authorList>
            <person name="Zhao R."/>
        </authorList>
    </citation>
    <scope>NUCLEOTIDE SEQUENCE [LARGE SCALE GENOMIC DNA]</scope>
    <source>
        <strain evidence="3 4">HJL G12</strain>
    </source>
</reference>
<organism evidence="3 4">
    <name type="scientific">Paenibacillus dendrobii</name>
    <dbReference type="NCBI Taxonomy" id="2691084"/>
    <lineage>
        <taxon>Bacteria</taxon>
        <taxon>Bacillati</taxon>
        <taxon>Bacillota</taxon>
        <taxon>Bacilli</taxon>
        <taxon>Bacillales</taxon>
        <taxon>Paenibacillaceae</taxon>
        <taxon>Paenibacillus</taxon>
    </lineage>
</organism>
<keyword evidence="1" id="KW-0472">Membrane</keyword>